<sequence>MLLALGPQMMAMLLENSSGEPVIASSLTEIDEIMIRKLHLVMTTIACGHEIDVQKFKEFFLAEANLYVALYLWYYMLQSLQKVLIEESLLKILETSSTYLN</sequence>
<dbReference type="AlphaFoldDB" id="A0A8X6YSA1"/>
<organism evidence="1 2">
    <name type="scientific">Trichonephila inaurata madagascariensis</name>
    <dbReference type="NCBI Taxonomy" id="2747483"/>
    <lineage>
        <taxon>Eukaryota</taxon>
        <taxon>Metazoa</taxon>
        <taxon>Ecdysozoa</taxon>
        <taxon>Arthropoda</taxon>
        <taxon>Chelicerata</taxon>
        <taxon>Arachnida</taxon>
        <taxon>Araneae</taxon>
        <taxon>Araneomorphae</taxon>
        <taxon>Entelegynae</taxon>
        <taxon>Araneoidea</taxon>
        <taxon>Nephilidae</taxon>
        <taxon>Trichonephila</taxon>
        <taxon>Trichonephila inaurata</taxon>
    </lineage>
</organism>
<dbReference type="Proteomes" id="UP000886998">
    <property type="component" value="Unassembled WGS sequence"/>
</dbReference>
<name>A0A8X6YSA1_9ARAC</name>
<comment type="caution">
    <text evidence="1">The sequence shown here is derived from an EMBL/GenBank/DDBJ whole genome shotgun (WGS) entry which is preliminary data.</text>
</comment>
<dbReference type="OrthoDB" id="6750366at2759"/>
<gene>
    <name evidence="1" type="ORF">TNIN_16711</name>
</gene>
<accession>A0A8X6YSA1</accession>
<keyword evidence="2" id="KW-1185">Reference proteome</keyword>
<dbReference type="EMBL" id="BMAV01022168">
    <property type="protein sequence ID" value="GFY76839.1"/>
    <property type="molecule type" value="Genomic_DNA"/>
</dbReference>
<evidence type="ECO:0000313" key="2">
    <source>
        <dbReference type="Proteomes" id="UP000886998"/>
    </source>
</evidence>
<evidence type="ECO:0000313" key="1">
    <source>
        <dbReference type="EMBL" id="GFY76839.1"/>
    </source>
</evidence>
<reference evidence="1" key="1">
    <citation type="submission" date="2020-08" db="EMBL/GenBank/DDBJ databases">
        <title>Multicomponent nature underlies the extraordinary mechanical properties of spider dragline silk.</title>
        <authorList>
            <person name="Kono N."/>
            <person name="Nakamura H."/>
            <person name="Mori M."/>
            <person name="Yoshida Y."/>
            <person name="Ohtoshi R."/>
            <person name="Malay A.D."/>
            <person name="Moran D.A.P."/>
            <person name="Tomita M."/>
            <person name="Numata K."/>
            <person name="Arakawa K."/>
        </authorList>
    </citation>
    <scope>NUCLEOTIDE SEQUENCE</scope>
</reference>
<proteinExistence type="predicted"/>
<protein>
    <submittedName>
        <fullName evidence="1">Uncharacterized protein</fullName>
    </submittedName>
</protein>